<evidence type="ECO:0000256" key="2">
    <source>
        <dbReference type="ARBA" id="ARBA00022490"/>
    </source>
</evidence>
<evidence type="ECO:0000313" key="9">
    <source>
        <dbReference type="EMBL" id="ESR23665.1"/>
    </source>
</evidence>
<keyword evidence="2 6" id="KW-0963">Cytoplasm</keyword>
<dbReference type="Pfam" id="PF20772">
    <property type="entry name" value="TACO1_YebC_N"/>
    <property type="match status" value="1"/>
</dbReference>
<dbReference type="FunFam" id="1.10.10.200:FF:000002">
    <property type="entry name" value="Probable transcriptional regulatory protein CLM62_37755"/>
    <property type="match status" value="1"/>
</dbReference>
<dbReference type="GO" id="GO:0006355">
    <property type="term" value="P:regulation of DNA-templated transcription"/>
    <property type="evidence" value="ECO:0007669"/>
    <property type="project" value="UniProtKB-UniRule"/>
</dbReference>
<feature type="domain" description="TACO1/YebC-like N-terminal" evidence="8">
    <location>
        <begin position="8"/>
        <end position="78"/>
    </location>
</feature>
<keyword evidence="3 6" id="KW-0805">Transcription regulation</keyword>
<dbReference type="InterPro" id="IPR048300">
    <property type="entry name" value="TACO1_YebC-like_2nd/3rd_dom"/>
</dbReference>
<comment type="caution">
    <text evidence="9">The sequence shown here is derived from an EMBL/GenBank/DDBJ whole genome shotgun (WGS) entry which is preliminary data.</text>
</comment>
<dbReference type="eggNOG" id="COG0217">
    <property type="taxonomic scope" value="Bacteria"/>
</dbReference>
<sequence>MIAMAGHSQFKNIMYRKGAQDAKRSKLFSKLAKEITVAAKMGGGDPAGNPRLRLAIQNARAQSMPKDNIERAIKKAEGGDAESYEAIRYEGYAPGGVAVIVEALTDNRNRTASAVRSYFSKSGGALGETGSVAFMFDHVGEIVYPASAGDAEAVLEAAIEAGAEDVQSDEERHLVTCAFEDIGDVSKALEESLGEAESVKATWRPQNSAPVDEDKAQSIMKLIGTLEDDDDVQNVYANFEVSDEVLQRLTAA</sequence>
<feature type="domain" description="TACO1/YebC-like second and third" evidence="7">
    <location>
        <begin position="84"/>
        <end position="239"/>
    </location>
</feature>
<keyword evidence="4 6" id="KW-0238">DNA-binding</keyword>
<evidence type="ECO:0000256" key="1">
    <source>
        <dbReference type="ARBA" id="ARBA00008724"/>
    </source>
</evidence>
<comment type="subcellular location">
    <subcellularLocation>
        <location evidence="6">Cytoplasm</location>
    </subcellularLocation>
</comment>
<accession>V4RK83</accession>
<evidence type="ECO:0000259" key="8">
    <source>
        <dbReference type="Pfam" id="PF20772"/>
    </source>
</evidence>
<dbReference type="AlphaFoldDB" id="V4RK83"/>
<dbReference type="InterPro" id="IPR026564">
    <property type="entry name" value="Transcrip_reg_TACO1-like_dom3"/>
</dbReference>
<evidence type="ECO:0000256" key="6">
    <source>
        <dbReference type="HAMAP-Rule" id="MF_00693"/>
    </source>
</evidence>
<proteinExistence type="inferred from homology"/>
<dbReference type="Proteomes" id="UP000017819">
    <property type="component" value="Unassembled WGS sequence"/>
</dbReference>
<evidence type="ECO:0000259" key="7">
    <source>
        <dbReference type="Pfam" id="PF01709"/>
    </source>
</evidence>
<dbReference type="InterPro" id="IPR049083">
    <property type="entry name" value="TACO1_YebC_N"/>
</dbReference>
<dbReference type="HAMAP" id="MF_00693">
    <property type="entry name" value="Transcrip_reg_TACO1"/>
    <property type="match status" value="1"/>
</dbReference>
<gene>
    <name evidence="9" type="ORF">N177_2895</name>
</gene>
<evidence type="ECO:0000313" key="10">
    <source>
        <dbReference type="Proteomes" id="UP000017819"/>
    </source>
</evidence>
<evidence type="ECO:0000256" key="3">
    <source>
        <dbReference type="ARBA" id="ARBA00023015"/>
    </source>
</evidence>
<dbReference type="InterPro" id="IPR029072">
    <property type="entry name" value="YebC-like"/>
</dbReference>
<protein>
    <recommendedName>
        <fullName evidence="6">Probable transcriptional regulatory protein N177_2895</fullName>
    </recommendedName>
</protein>
<dbReference type="NCBIfam" id="TIGR01033">
    <property type="entry name" value="YebC/PmpR family DNA-binding transcriptional regulator"/>
    <property type="match status" value="1"/>
</dbReference>
<dbReference type="NCBIfam" id="NF001030">
    <property type="entry name" value="PRK00110.1"/>
    <property type="match status" value="1"/>
</dbReference>
<dbReference type="SUPFAM" id="SSF75625">
    <property type="entry name" value="YebC-like"/>
    <property type="match status" value="1"/>
</dbReference>
<name>V4RK83_9HYPH</name>
<comment type="similarity">
    <text evidence="1 6">Belongs to the TACO1 family.</text>
</comment>
<reference evidence="9 10" key="1">
    <citation type="journal article" date="2014" name="Genome Announc.">
        <title>Draft Genome Sequence of Lutibaculum baratangense Strain AMV1T, Isolated from a Mud Volcano in Andamans, India.</title>
        <authorList>
            <person name="Singh A."/>
            <person name="Sreenivas A."/>
            <person name="Sathyanarayana Reddy G."/>
            <person name="Pinnaka A.K."/>
            <person name="Shivaji S."/>
        </authorList>
    </citation>
    <scope>NUCLEOTIDE SEQUENCE [LARGE SCALE GENOMIC DNA]</scope>
    <source>
        <strain evidence="9 10">AMV1</strain>
    </source>
</reference>
<dbReference type="Pfam" id="PF01709">
    <property type="entry name" value="Transcrip_reg"/>
    <property type="match status" value="1"/>
</dbReference>
<dbReference type="Gene3D" id="3.30.70.980">
    <property type="match status" value="2"/>
</dbReference>
<dbReference type="PATRIC" id="fig|631454.5.peg.2858"/>
<dbReference type="GO" id="GO:0005829">
    <property type="term" value="C:cytosol"/>
    <property type="evidence" value="ECO:0007669"/>
    <property type="project" value="TreeGrafter"/>
</dbReference>
<dbReference type="InterPro" id="IPR017856">
    <property type="entry name" value="Integrase-like_N"/>
</dbReference>
<dbReference type="STRING" id="631454.N177_2895"/>
<dbReference type="PANTHER" id="PTHR12532">
    <property type="entry name" value="TRANSLATIONAL ACTIVATOR OF CYTOCHROME C OXIDASE 1"/>
    <property type="match status" value="1"/>
</dbReference>
<organism evidence="9 10">
    <name type="scientific">Lutibaculum baratangense AMV1</name>
    <dbReference type="NCBI Taxonomy" id="631454"/>
    <lineage>
        <taxon>Bacteria</taxon>
        <taxon>Pseudomonadati</taxon>
        <taxon>Pseudomonadota</taxon>
        <taxon>Alphaproteobacteria</taxon>
        <taxon>Hyphomicrobiales</taxon>
        <taxon>Tepidamorphaceae</taxon>
        <taxon>Lutibaculum</taxon>
    </lineage>
</organism>
<dbReference type="PANTHER" id="PTHR12532:SF6">
    <property type="entry name" value="TRANSCRIPTIONAL REGULATORY PROTEIN YEBC-RELATED"/>
    <property type="match status" value="1"/>
</dbReference>
<keyword evidence="5 6" id="KW-0804">Transcription</keyword>
<dbReference type="EMBL" id="AWXZ01000038">
    <property type="protein sequence ID" value="ESR23665.1"/>
    <property type="molecule type" value="Genomic_DNA"/>
</dbReference>
<dbReference type="Gene3D" id="1.10.10.200">
    <property type="match status" value="1"/>
</dbReference>
<dbReference type="GO" id="GO:0003677">
    <property type="term" value="F:DNA binding"/>
    <property type="evidence" value="ECO:0007669"/>
    <property type="project" value="UniProtKB-UniRule"/>
</dbReference>
<evidence type="ECO:0000256" key="4">
    <source>
        <dbReference type="ARBA" id="ARBA00023125"/>
    </source>
</evidence>
<dbReference type="NCBIfam" id="NF009044">
    <property type="entry name" value="PRK12378.1"/>
    <property type="match status" value="1"/>
</dbReference>
<dbReference type="InterPro" id="IPR002876">
    <property type="entry name" value="Transcrip_reg_TACO1-like"/>
</dbReference>
<evidence type="ECO:0000256" key="5">
    <source>
        <dbReference type="ARBA" id="ARBA00023163"/>
    </source>
</evidence>
<keyword evidence="10" id="KW-1185">Reference proteome</keyword>